<feature type="region of interest" description="Disordered" evidence="1">
    <location>
        <begin position="20"/>
        <end position="73"/>
    </location>
</feature>
<evidence type="ECO:0000313" key="2">
    <source>
        <dbReference type="EMBL" id="CEK50719.1"/>
    </source>
</evidence>
<feature type="compositionally biased region" description="Pro residues" evidence="1">
    <location>
        <begin position="55"/>
        <end position="64"/>
    </location>
</feature>
<accession>A0A0B6Y3L5</accession>
<dbReference type="EMBL" id="HACG01003854">
    <property type="protein sequence ID" value="CEK50719.1"/>
    <property type="molecule type" value="Transcribed_RNA"/>
</dbReference>
<sequence>NRSPHQLQQQQYFVDTNNHFGYHTESRDLPPTALHNDMPRDRPAVSYVDNYQQEEPPPIPPPPSDDALIDQRL</sequence>
<gene>
    <name evidence="2" type="primary">ORF11508</name>
</gene>
<feature type="non-terminal residue" evidence="2">
    <location>
        <position position="73"/>
    </location>
</feature>
<reference evidence="2" key="1">
    <citation type="submission" date="2014-12" db="EMBL/GenBank/DDBJ databases">
        <title>Insight into the proteome of Arion vulgaris.</title>
        <authorList>
            <person name="Aradska J."/>
            <person name="Bulat T."/>
            <person name="Smidak R."/>
            <person name="Sarate P."/>
            <person name="Gangsoo J."/>
            <person name="Sialana F."/>
            <person name="Bilban M."/>
            <person name="Lubec G."/>
        </authorList>
    </citation>
    <scope>NUCLEOTIDE SEQUENCE</scope>
    <source>
        <tissue evidence="2">Skin</tissue>
    </source>
</reference>
<proteinExistence type="predicted"/>
<feature type="non-terminal residue" evidence="2">
    <location>
        <position position="1"/>
    </location>
</feature>
<name>A0A0B6Y3L5_9EUPU</name>
<dbReference type="AlphaFoldDB" id="A0A0B6Y3L5"/>
<protein>
    <submittedName>
        <fullName evidence="2">Uncharacterized protein</fullName>
    </submittedName>
</protein>
<evidence type="ECO:0000256" key="1">
    <source>
        <dbReference type="SAM" id="MobiDB-lite"/>
    </source>
</evidence>
<organism evidence="2">
    <name type="scientific">Arion vulgaris</name>
    <dbReference type="NCBI Taxonomy" id="1028688"/>
    <lineage>
        <taxon>Eukaryota</taxon>
        <taxon>Metazoa</taxon>
        <taxon>Spiralia</taxon>
        <taxon>Lophotrochozoa</taxon>
        <taxon>Mollusca</taxon>
        <taxon>Gastropoda</taxon>
        <taxon>Heterobranchia</taxon>
        <taxon>Euthyneura</taxon>
        <taxon>Panpulmonata</taxon>
        <taxon>Eupulmonata</taxon>
        <taxon>Stylommatophora</taxon>
        <taxon>Helicina</taxon>
        <taxon>Arionoidea</taxon>
        <taxon>Arionidae</taxon>
        <taxon>Arion</taxon>
    </lineage>
</organism>